<protein>
    <submittedName>
        <fullName evidence="1">Uncharacterized protein</fullName>
    </submittedName>
</protein>
<dbReference type="Proteomes" id="UP000251341">
    <property type="component" value="Unassembled WGS sequence"/>
</dbReference>
<organism evidence="1 2">
    <name type="scientific">Limnohabitans curvus</name>
    <dbReference type="NCBI Taxonomy" id="323423"/>
    <lineage>
        <taxon>Bacteria</taxon>
        <taxon>Pseudomonadati</taxon>
        <taxon>Pseudomonadota</taxon>
        <taxon>Betaproteobacteria</taxon>
        <taxon>Burkholderiales</taxon>
        <taxon>Comamonadaceae</taxon>
        <taxon>Limnohabitans</taxon>
    </lineage>
</organism>
<comment type="caution">
    <text evidence="1">The sequence shown here is derived from an EMBL/GenBank/DDBJ whole genome shotgun (WGS) entry which is preliminary data.</text>
</comment>
<keyword evidence="2" id="KW-1185">Reference proteome</keyword>
<name>A0A315G3L4_9BURK</name>
<evidence type="ECO:0000313" key="1">
    <source>
        <dbReference type="EMBL" id="PUE60297.1"/>
    </source>
</evidence>
<accession>A0A315G3L4</accession>
<proteinExistence type="predicted"/>
<reference evidence="1 2" key="1">
    <citation type="submission" date="2017-04" db="EMBL/GenBank/DDBJ databases">
        <title>Unexpected and diverse lifestyles within the genus Limnohabitans.</title>
        <authorList>
            <person name="Kasalicky V."/>
            <person name="Mehrshad M."/>
            <person name="Andrei S.-A."/>
            <person name="Salcher M."/>
            <person name="Kratochvilova H."/>
            <person name="Simek K."/>
            <person name="Ghai R."/>
        </authorList>
    </citation>
    <scope>NUCLEOTIDE SEQUENCE [LARGE SCALE GENOMIC DNA]</scope>
    <source>
        <strain evidence="1 2">MWH-C5</strain>
    </source>
</reference>
<dbReference type="AlphaFoldDB" id="A0A315G3L4"/>
<sequence>MKERLTALDLTFGADVVQLDAPRSPIAQDLDGNAYDFRPTPTSNTCIPSLLAKAFVLGQSKNDRPVSRRRSNLLSSTLLRQFANFCDERSETHLSASLLADYRNEVFGRNAASTAQSAYGKAASTARMLMAHGAITRFQLPDNASSAQVAASLSSSGASFATALNAPTHADGIDTFNEETLAAWIKAAWTELDAMFSRIQIAKGWREEVVAGWRPPDWFASYRELPSLTRADALSLCKSICEKHLGGVVPVNVTRPRESEPPSWTRSLKAIASQYGVWHGMGVTVAQIKAALRDPDVPLLEIPVWAEDFEWSIGGHRSDWMKLIVQLLHLEYGGFPLGRPSALRSVMDSDSHAGRALGMLIERARERDCRITTPEVVSHFHPSAATAGLGVSLLCAAHVNPMSATQLKLASLVDDEQPGVKRLRWDKPRGGGEQLAMPFPQGGINAKTIPRMWEKIVLASSELRSQAPIHLRGELFLWANGEGNERRVKSFADKAWTNDVWVFTRRYLGGYFSPMQPASETTETLSPLLAHLESISLALIRNTAINIASARLGRDFNSTAAMDGRRDVGVLESAYLNNIQTRDHLDRQVREGQASLVAWLSAPPIVLPPDADAEAVATTLSIERDAARAVVDDDLNLGMGASMIDDKVIFIDTPLNALRVIQWIAHLDAARDRLLRDSPGRWRRQYEPQRTLFAQALQLFSRRNRAEAAAMDRDIQLPFPELH</sequence>
<dbReference type="RefSeq" id="WP_108402578.1">
    <property type="nucleotide sequence ID" value="NZ_NESP01000001.1"/>
</dbReference>
<dbReference type="EMBL" id="NESP01000001">
    <property type="protein sequence ID" value="PUE60297.1"/>
    <property type="molecule type" value="Genomic_DNA"/>
</dbReference>
<gene>
    <name evidence="1" type="ORF">B9Z44_12380</name>
</gene>
<evidence type="ECO:0000313" key="2">
    <source>
        <dbReference type="Proteomes" id="UP000251341"/>
    </source>
</evidence>